<dbReference type="Gene3D" id="3.20.20.150">
    <property type="entry name" value="Divalent-metal-dependent TIM barrel enzymes"/>
    <property type="match status" value="1"/>
</dbReference>
<proteinExistence type="predicted"/>
<dbReference type="InterPro" id="IPR050312">
    <property type="entry name" value="IolE/XylAMocC-like"/>
</dbReference>
<protein>
    <recommendedName>
        <fullName evidence="1">Xylose isomerase-like TIM barrel domain-containing protein</fullName>
    </recommendedName>
</protein>
<organism evidence="2 3">
    <name type="scientific">Trichoderma harzianum</name>
    <name type="common">Hypocrea lixii</name>
    <dbReference type="NCBI Taxonomy" id="5544"/>
    <lineage>
        <taxon>Eukaryota</taxon>
        <taxon>Fungi</taxon>
        <taxon>Dikarya</taxon>
        <taxon>Ascomycota</taxon>
        <taxon>Pezizomycotina</taxon>
        <taxon>Sordariomycetes</taxon>
        <taxon>Hypocreomycetidae</taxon>
        <taxon>Hypocreales</taxon>
        <taxon>Hypocreaceae</taxon>
        <taxon>Trichoderma</taxon>
    </lineage>
</organism>
<evidence type="ECO:0000313" key="2">
    <source>
        <dbReference type="EMBL" id="KKP01888.1"/>
    </source>
</evidence>
<dbReference type="AlphaFoldDB" id="A0A0F9XNT2"/>
<dbReference type="Proteomes" id="UP000034112">
    <property type="component" value="Unassembled WGS sequence"/>
</dbReference>
<reference evidence="3" key="1">
    <citation type="journal article" date="2015" name="Genome Announc.">
        <title>Draft whole-genome sequence of the biocontrol agent Trichoderma harzianum T6776.</title>
        <authorList>
            <person name="Baroncelli R."/>
            <person name="Piaggeschi G."/>
            <person name="Fiorini L."/>
            <person name="Bertolini E."/>
            <person name="Zapparata A."/>
            <person name="Pe M.E."/>
            <person name="Sarrocco S."/>
            <person name="Vannacci G."/>
        </authorList>
    </citation>
    <scope>NUCLEOTIDE SEQUENCE [LARGE SCALE GENOMIC DNA]</scope>
    <source>
        <strain evidence="3">T6776</strain>
    </source>
</reference>
<evidence type="ECO:0000259" key="1">
    <source>
        <dbReference type="Pfam" id="PF01261"/>
    </source>
</evidence>
<dbReference type="OMA" id="SNAWRPL"/>
<feature type="domain" description="Xylose isomerase-like TIM barrel" evidence="1">
    <location>
        <begin position="31"/>
        <end position="316"/>
    </location>
</feature>
<dbReference type="PANTHER" id="PTHR12110:SF56">
    <property type="entry name" value="DEHYDRATASE, PUTATIVE (AFU_ORTHOLOGUE AFUA_6G08740)-RELATED"/>
    <property type="match status" value="1"/>
</dbReference>
<evidence type="ECO:0000313" key="3">
    <source>
        <dbReference type="Proteomes" id="UP000034112"/>
    </source>
</evidence>
<accession>A0A0F9XNT2</accession>
<dbReference type="InterPro" id="IPR013022">
    <property type="entry name" value="Xyl_isomerase-like_TIM-brl"/>
</dbReference>
<dbReference type="Pfam" id="PF01261">
    <property type="entry name" value="AP_endonuc_2"/>
    <property type="match status" value="1"/>
</dbReference>
<sequence>MGIEYQGHNIPTSFASCSIPPHFKASLPEKLEAIRNAGFDGIEVSMPDILAYGSHIEGKKIREDNYDTLSDVAGKIRILTDQLGLEILMLQPFSRFEGWQKDTHPQERNEAFARAKGWIRIMESLGTDMLQVGSSDAQHISSSVDEYAQDLQELADLLGEKGFRLAYENWCWATYAPTWKDVWEISRKVDRKNIGLCLDTFQSAGGEYGDPSTESGYIEDFSSAELDSRWKHSLTELEHTVPGDKIFLLQISDAYKMNPPLRDTKERPRSVWSHDYRPLPFNGGYLPIQDFLKSVLRTGFRGWLSVEVFDSKPKEGSSIENFTKAAMDSLTRMLVATIE</sequence>
<dbReference type="SUPFAM" id="SSF51658">
    <property type="entry name" value="Xylose isomerase-like"/>
    <property type="match status" value="1"/>
</dbReference>
<dbReference type="InterPro" id="IPR036237">
    <property type="entry name" value="Xyl_isomerase-like_sf"/>
</dbReference>
<dbReference type="EMBL" id="JOKZ01000174">
    <property type="protein sequence ID" value="KKP01888.1"/>
    <property type="molecule type" value="Genomic_DNA"/>
</dbReference>
<gene>
    <name evidence="2" type="ORF">THAR02_06007</name>
</gene>
<dbReference type="OrthoDB" id="5360893at2759"/>
<name>A0A0F9XNT2_TRIHA</name>
<dbReference type="PANTHER" id="PTHR12110">
    <property type="entry name" value="HYDROXYPYRUVATE ISOMERASE"/>
    <property type="match status" value="1"/>
</dbReference>
<comment type="caution">
    <text evidence="2">The sequence shown here is derived from an EMBL/GenBank/DDBJ whole genome shotgun (WGS) entry which is preliminary data.</text>
</comment>